<proteinExistence type="predicted"/>
<evidence type="ECO:0000313" key="2">
    <source>
        <dbReference type="Proteomes" id="UP000294855"/>
    </source>
</evidence>
<protein>
    <submittedName>
        <fullName evidence="1">Uncharacterized protein</fullName>
    </submittedName>
</protein>
<dbReference type="EMBL" id="SNYS01000010">
    <property type="protein sequence ID" value="TDQ67944.1"/>
    <property type="molecule type" value="Genomic_DNA"/>
</dbReference>
<organism evidence="1 2">
    <name type="scientific">Methanimicrococcus blatticola</name>
    <dbReference type="NCBI Taxonomy" id="91560"/>
    <lineage>
        <taxon>Archaea</taxon>
        <taxon>Methanobacteriati</taxon>
        <taxon>Methanobacteriota</taxon>
        <taxon>Stenosarchaea group</taxon>
        <taxon>Methanomicrobia</taxon>
        <taxon>Methanosarcinales</taxon>
        <taxon>Methanosarcinaceae</taxon>
        <taxon>Methanimicrococcus</taxon>
    </lineage>
</organism>
<keyword evidence="2" id="KW-1185">Reference proteome</keyword>
<comment type="caution">
    <text evidence="1">The sequence shown here is derived from an EMBL/GenBank/DDBJ whole genome shotgun (WGS) entry which is preliminary data.</text>
</comment>
<dbReference type="RefSeq" id="WP_133517938.1">
    <property type="nucleotide sequence ID" value="NZ_JAHDUW010000001.1"/>
</dbReference>
<name>A0A484F3H9_9EURY</name>
<accession>A0A484F3H9</accession>
<evidence type="ECO:0000313" key="1">
    <source>
        <dbReference type="EMBL" id="TDQ67944.1"/>
    </source>
</evidence>
<reference evidence="1 2" key="1">
    <citation type="submission" date="2019-03" db="EMBL/GenBank/DDBJ databases">
        <title>Genomic Encyclopedia of Type Strains, Phase IV (KMG-IV): sequencing the most valuable type-strain genomes for metagenomic binning, comparative biology and taxonomic classification.</title>
        <authorList>
            <person name="Goeker M."/>
        </authorList>
    </citation>
    <scope>NUCLEOTIDE SEQUENCE [LARGE SCALE GENOMIC DNA]</scope>
    <source>
        <strain evidence="1 2">DSM 13328</strain>
    </source>
</reference>
<sequence length="141" mass="16397">MVTETSESYPLLSDSAMIDEISRTFLETGQSNTAVYHLTEFIDSVSSLTLRHPLKLNLKFENGLYLVENSTFNIFSFSDNLKTAIQDIERHLFFLWEEYVLDDERNLAPESIQLKNILKEYLEEIECSQKHIKQGKSNRLS</sequence>
<gene>
    <name evidence="1" type="ORF">C7391_1498</name>
</gene>
<dbReference type="Proteomes" id="UP000294855">
    <property type="component" value="Unassembled WGS sequence"/>
</dbReference>
<dbReference type="AlphaFoldDB" id="A0A484F3H9"/>